<dbReference type="CDD" id="cd05120">
    <property type="entry name" value="APH_ChoK_like"/>
    <property type="match status" value="1"/>
</dbReference>
<organism evidence="2 3">
    <name type="scientific">Aulographum hederae CBS 113979</name>
    <dbReference type="NCBI Taxonomy" id="1176131"/>
    <lineage>
        <taxon>Eukaryota</taxon>
        <taxon>Fungi</taxon>
        <taxon>Dikarya</taxon>
        <taxon>Ascomycota</taxon>
        <taxon>Pezizomycotina</taxon>
        <taxon>Dothideomycetes</taxon>
        <taxon>Pleosporomycetidae</taxon>
        <taxon>Aulographales</taxon>
        <taxon>Aulographaceae</taxon>
    </lineage>
</organism>
<dbReference type="InterPro" id="IPR011009">
    <property type="entry name" value="Kinase-like_dom_sf"/>
</dbReference>
<dbReference type="EMBL" id="ML977175">
    <property type="protein sequence ID" value="KAF1983474.1"/>
    <property type="molecule type" value="Genomic_DNA"/>
</dbReference>
<gene>
    <name evidence="2" type="ORF">K402DRAFT_382989</name>
</gene>
<dbReference type="PANTHER" id="PTHR21310">
    <property type="entry name" value="AMINOGLYCOSIDE PHOSPHOTRANSFERASE-RELATED-RELATED"/>
    <property type="match status" value="1"/>
</dbReference>
<name>A0A6G1GRN9_9PEZI</name>
<accession>A0A6G1GRN9</accession>
<sequence>MSSKSFASVPKGDQAKPSIHANLFDKVGALLPIRTRLFLGEKRWGRIDPKVVRISKKTVLRGPTEAAELEALRYVYEHTSIPVPKVHATYTFEGGLYIEMDFVEGDTLFTAWRKTLSPDQKKVIMKELAVSTTQLRGLEPPRDELVASVNSGPGVDYRVGYRPFGPCFSHEEFHSLLRGGIPLEDTSKVYTEPVTRCHSKSYRTCFSHADITPRNIIVRDGHIAAIIDWQFGGWYPEYWEYTKAHYNVFIEVDWWAEFKEAVDQYEGELEAERALWRLFSEPGDAKHWIVEAIRRQDDDELSKRSGSMSKSIR</sequence>
<evidence type="ECO:0000313" key="2">
    <source>
        <dbReference type="EMBL" id="KAF1983474.1"/>
    </source>
</evidence>
<dbReference type="InterPro" id="IPR051678">
    <property type="entry name" value="AGP_Transferase"/>
</dbReference>
<dbReference type="AlphaFoldDB" id="A0A6G1GRN9"/>
<dbReference type="Gene3D" id="3.90.1200.10">
    <property type="match status" value="1"/>
</dbReference>
<dbReference type="Pfam" id="PF01636">
    <property type="entry name" value="APH"/>
    <property type="match status" value="1"/>
</dbReference>
<dbReference type="Proteomes" id="UP000800041">
    <property type="component" value="Unassembled WGS sequence"/>
</dbReference>
<reference evidence="2" key="1">
    <citation type="journal article" date="2020" name="Stud. Mycol.">
        <title>101 Dothideomycetes genomes: a test case for predicting lifestyles and emergence of pathogens.</title>
        <authorList>
            <person name="Haridas S."/>
            <person name="Albert R."/>
            <person name="Binder M."/>
            <person name="Bloem J."/>
            <person name="Labutti K."/>
            <person name="Salamov A."/>
            <person name="Andreopoulos B."/>
            <person name="Baker S."/>
            <person name="Barry K."/>
            <person name="Bills G."/>
            <person name="Bluhm B."/>
            <person name="Cannon C."/>
            <person name="Castanera R."/>
            <person name="Culley D."/>
            <person name="Daum C."/>
            <person name="Ezra D."/>
            <person name="Gonzalez J."/>
            <person name="Henrissat B."/>
            <person name="Kuo A."/>
            <person name="Liang C."/>
            <person name="Lipzen A."/>
            <person name="Lutzoni F."/>
            <person name="Magnuson J."/>
            <person name="Mondo S."/>
            <person name="Nolan M."/>
            <person name="Ohm R."/>
            <person name="Pangilinan J."/>
            <person name="Park H.-J."/>
            <person name="Ramirez L."/>
            <person name="Alfaro M."/>
            <person name="Sun H."/>
            <person name="Tritt A."/>
            <person name="Yoshinaga Y."/>
            <person name="Zwiers L.-H."/>
            <person name="Turgeon B."/>
            <person name="Goodwin S."/>
            <person name="Spatafora J."/>
            <person name="Crous P."/>
            <person name="Grigoriev I."/>
        </authorList>
    </citation>
    <scope>NUCLEOTIDE SEQUENCE</scope>
    <source>
        <strain evidence="2">CBS 113979</strain>
    </source>
</reference>
<dbReference type="OrthoDB" id="2906425at2759"/>
<protein>
    <submittedName>
        <fullName evidence="2">Kinase-like protein</fullName>
    </submittedName>
</protein>
<keyword evidence="2" id="KW-0808">Transferase</keyword>
<evidence type="ECO:0000313" key="3">
    <source>
        <dbReference type="Proteomes" id="UP000800041"/>
    </source>
</evidence>
<feature type="domain" description="Aminoglycoside phosphotransferase" evidence="1">
    <location>
        <begin position="49"/>
        <end position="275"/>
    </location>
</feature>
<keyword evidence="2" id="KW-0418">Kinase</keyword>
<keyword evidence="3" id="KW-1185">Reference proteome</keyword>
<dbReference type="GO" id="GO:0016301">
    <property type="term" value="F:kinase activity"/>
    <property type="evidence" value="ECO:0007669"/>
    <property type="project" value="UniProtKB-KW"/>
</dbReference>
<dbReference type="PANTHER" id="PTHR21310:SF15">
    <property type="entry name" value="AMINOGLYCOSIDE PHOSPHOTRANSFERASE DOMAIN-CONTAINING PROTEIN"/>
    <property type="match status" value="1"/>
</dbReference>
<dbReference type="InterPro" id="IPR002575">
    <property type="entry name" value="Aminoglycoside_PTrfase"/>
</dbReference>
<dbReference type="SUPFAM" id="SSF56112">
    <property type="entry name" value="Protein kinase-like (PK-like)"/>
    <property type="match status" value="1"/>
</dbReference>
<evidence type="ECO:0000259" key="1">
    <source>
        <dbReference type="Pfam" id="PF01636"/>
    </source>
</evidence>
<proteinExistence type="predicted"/>